<keyword evidence="1" id="KW-1133">Transmembrane helix</keyword>
<dbReference type="AlphaFoldDB" id="A0A143PKN7"/>
<dbReference type="STRING" id="1855912.LuPra_02338"/>
<name>A0A143PKN7_LUTPR</name>
<evidence type="ECO:0000313" key="3">
    <source>
        <dbReference type="Proteomes" id="UP000076079"/>
    </source>
</evidence>
<dbReference type="RefSeq" id="WP_110170901.1">
    <property type="nucleotide sequence ID" value="NZ_CP015136.1"/>
</dbReference>
<accession>A0A143PKN7</accession>
<dbReference type="Proteomes" id="UP000076079">
    <property type="component" value="Chromosome"/>
</dbReference>
<organism evidence="2 3">
    <name type="scientific">Luteitalea pratensis</name>
    <dbReference type="NCBI Taxonomy" id="1855912"/>
    <lineage>
        <taxon>Bacteria</taxon>
        <taxon>Pseudomonadati</taxon>
        <taxon>Acidobacteriota</taxon>
        <taxon>Vicinamibacteria</taxon>
        <taxon>Vicinamibacterales</taxon>
        <taxon>Vicinamibacteraceae</taxon>
        <taxon>Luteitalea</taxon>
    </lineage>
</organism>
<feature type="transmembrane region" description="Helical" evidence="1">
    <location>
        <begin position="305"/>
        <end position="323"/>
    </location>
</feature>
<feature type="transmembrane region" description="Helical" evidence="1">
    <location>
        <begin position="73"/>
        <end position="94"/>
    </location>
</feature>
<evidence type="ECO:0000313" key="2">
    <source>
        <dbReference type="EMBL" id="AMY09125.1"/>
    </source>
</evidence>
<evidence type="ECO:0000256" key="1">
    <source>
        <dbReference type="SAM" id="Phobius"/>
    </source>
</evidence>
<feature type="transmembrane region" description="Helical" evidence="1">
    <location>
        <begin position="257"/>
        <end position="276"/>
    </location>
</feature>
<keyword evidence="3" id="KW-1185">Reference proteome</keyword>
<dbReference type="EMBL" id="CP015136">
    <property type="protein sequence ID" value="AMY09125.1"/>
    <property type="molecule type" value="Genomic_DNA"/>
</dbReference>
<sequence length="858" mass="88333">MRPRFVGVCAFVAVLATCLITLAPELALRADWATARTWLLWESGVLEEAARVGGPAHLSPSGVLLRAWCGTGVNLNVLTSALAATSAAAVGLVATRMASPGLALGVALGFGWSAALWSSAVVAAGNLRPVLDLALLSVALVGARAPGPRGRLLGVALSLVAALDDTALLWCFIGVTWLATNRRRLVAGALALAVLLIAVQWRTDVALSSSATGAGREVGEVLAAHRSLWLGGAPGADAMAVMWERLQAIGIDAARSLGALGLGLVAVGLVAPVSALPVRTLAASLLVGATLGPIPGEFERESRTLFLLLPAWLAIAAGMARLARAGWPQSVALAGWLAVVVPAIQALALVNAQARVIAGSGDALHDVLSQTSRGTLLVERTPLLRVLRWGVLRSGAEGPQVRGVSLAVLPGAEGAPVRLSEGAWQQLALAGADATTARIVGRPLSTALADIPTSAVVAIAGTPGAYTPEVWAVLSASTGRPDAQAAGLVMHRLLPDLHVVRTGASVTLDVSPSDPGGLPASLVPAGGIGARATTREATTVLNSLEVAHTSEGLAIAYWDPRTGEWGGDVFRRTDGLAGAWQVPGLAWYDLMAPPMCSPVTRSWADVRSLASSGRVGLVVPARGSLTFWIGSRRPIAARAATVGERSAPQWAAAQFVNDATGREAVSAELARDGLPPVSTELLSRVVLTNPDPVPSLVALALGGPPQWLQVQGPAGASVCHGPGGARVFAAATPSRQVSISLADQEAFGEGWATVERQGGTRMRALIGASGELFIHSDLPGDVRFELGTMERSDSTTPQLFLEVDGVHVGPSTNHQGVHGWTIPPTMWTRGFHVVRIHRATGPAPGRIAVTSLLLTKLS</sequence>
<protein>
    <submittedName>
        <fullName evidence="2">Uncharacterized protein</fullName>
    </submittedName>
</protein>
<reference evidence="2 3" key="1">
    <citation type="journal article" date="2016" name="Genome Announc.">
        <title>First Complete Genome Sequence of a Subdivision 6 Acidobacterium Strain.</title>
        <authorList>
            <person name="Huang S."/>
            <person name="Vieira S."/>
            <person name="Bunk B."/>
            <person name="Riedel T."/>
            <person name="Sproer C."/>
            <person name="Overmann J."/>
        </authorList>
    </citation>
    <scope>NUCLEOTIDE SEQUENCE [LARGE SCALE GENOMIC DNA]</scope>
    <source>
        <strain evidence="3">DSM 100886 HEG_-6_39</strain>
    </source>
</reference>
<feature type="transmembrane region" description="Helical" evidence="1">
    <location>
        <begin position="155"/>
        <end position="179"/>
    </location>
</feature>
<feature type="transmembrane region" description="Helical" evidence="1">
    <location>
        <begin position="101"/>
        <end position="120"/>
    </location>
</feature>
<gene>
    <name evidence="2" type="ORF">LuPra_02338</name>
</gene>
<keyword evidence="1" id="KW-0472">Membrane</keyword>
<keyword evidence="1" id="KW-0812">Transmembrane</keyword>
<proteinExistence type="predicted"/>
<reference evidence="3" key="2">
    <citation type="submission" date="2016-04" db="EMBL/GenBank/DDBJ databases">
        <title>First Complete Genome Sequence of a Subdivision 6 Acidobacterium.</title>
        <authorList>
            <person name="Huang S."/>
            <person name="Vieira S."/>
            <person name="Bunk B."/>
            <person name="Riedel T."/>
            <person name="Sproeer C."/>
            <person name="Overmann J."/>
        </authorList>
    </citation>
    <scope>NUCLEOTIDE SEQUENCE [LARGE SCALE GENOMIC DNA]</scope>
    <source>
        <strain evidence="3">DSM 100886 HEG_-6_39</strain>
    </source>
</reference>
<feature type="transmembrane region" description="Helical" evidence="1">
    <location>
        <begin position="330"/>
        <end position="350"/>
    </location>
</feature>
<dbReference type="KEGG" id="abac:LuPra_02338"/>